<dbReference type="InterPro" id="IPR004111">
    <property type="entry name" value="Repressor_TetR_C"/>
</dbReference>
<dbReference type="RefSeq" id="WP_185077817.1">
    <property type="nucleotide sequence ID" value="NZ_JACHMB010000001.1"/>
</dbReference>
<dbReference type="PANTHER" id="PTHR30055:SF151">
    <property type="entry name" value="TRANSCRIPTIONAL REGULATORY PROTEIN"/>
    <property type="match status" value="1"/>
</dbReference>
<keyword evidence="3 5" id="KW-0238">DNA-binding</keyword>
<dbReference type="Pfam" id="PF02909">
    <property type="entry name" value="TetR_C_1"/>
    <property type="match status" value="1"/>
</dbReference>
<dbReference type="PANTHER" id="PTHR30055">
    <property type="entry name" value="HTH-TYPE TRANSCRIPTIONAL REGULATOR RUTR"/>
    <property type="match status" value="1"/>
</dbReference>
<dbReference type="InterPro" id="IPR036271">
    <property type="entry name" value="Tet_transcr_reg_TetR-rel_C_sf"/>
</dbReference>
<dbReference type="InterPro" id="IPR003012">
    <property type="entry name" value="Tet_transcr_reg_TetR"/>
</dbReference>
<keyword evidence="1" id="KW-0678">Repressor</keyword>
<dbReference type="PRINTS" id="PR00400">
    <property type="entry name" value="TETREPRESSOR"/>
</dbReference>
<dbReference type="GO" id="GO:0000976">
    <property type="term" value="F:transcription cis-regulatory region binding"/>
    <property type="evidence" value="ECO:0007669"/>
    <property type="project" value="TreeGrafter"/>
</dbReference>
<dbReference type="Pfam" id="PF00440">
    <property type="entry name" value="TetR_N"/>
    <property type="match status" value="1"/>
</dbReference>
<dbReference type="InterPro" id="IPR001647">
    <property type="entry name" value="HTH_TetR"/>
</dbReference>
<dbReference type="GO" id="GO:0046677">
    <property type="term" value="P:response to antibiotic"/>
    <property type="evidence" value="ECO:0007669"/>
    <property type="project" value="InterPro"/>
</dbReference>
<accession>A0A7W9LIH8</accession>
<evidence type="ECO:0000256" key="2">
    <source>
        <dbReference type="ARBA" id="ARBA00023015"/>
    </source>
</evidence>
<organism evidence="7 8">
    <name type="scientific">Nonomuraea jabiensis</name>
    <dbReference type="NCBI Taxonomy" id="882448"/>
    <lineage>
        <taxon>Bacteria</taxon>
        <taxon>Bacillati</taxon>
        <taxon>Actinomycetota</taxon>
        <taxon>Actinomycetes</taxon>
        <taxon>Streptosporangiales</taxon>
        <taxon>Streptosporangiaceae</taxon>
        <taxon>Nonomuraea</taxon>
    </lineage>
</organism>
<feature type="domain" description="HTH tetR-type" evidence="6">
    <location>
        <begin position="2"/>
        <end position="62"/>
    </location>
</feature>
<keyword evidence="4" id="KW-0804">Transcription</keyword>
<dbReference type="EMBL" id="JACHMB010000001">
    <property type="protein sequence ID" value="MBB5784964.1"/>
    <property type="molecule type" value="Genomic_DNA"/>
</dbReference>
<gene>
    <name evidence="7" type="ORF">HD596_011720</name>
</gene>
<comment type="caution">
    <text evidence="7">The sequence shown here is derived from an EMBL/GenBank/DDBJ whole genome shotgun (WGS) entry which is preliminary data.</text>
</comment>
<evidence type="ECO:0000256" key="3">
    <source>
        <dbReference type="ARBA" id="ARBA00023125"/>
    </source>
</evidence>
<dbReference type="InterPro" id="IPR023772">
    <property type="entry name" value="DNA-bd_HTH_TetR-type_CS"/>
</dbReference>
<dbReference type="Proteomes" id="UP000579153">
    <property type="component" value="Unassembled WGS sequence"/>
</dbReference>
<dbReference type="GO" id="GO:0045892">
    <property type="term" value="P:negative regulation of DNA-templated transcription"/>
    <property type="evidence" value="ECO:0007669"/>
    <property type="project" value="InterPro"/>
</dbReference>
<protein>
    <submittedName>
        <fullName evidence="7">TetR/AcrR family tetracycline transcriptional repressor</fullName>
    </submittedName>
</protein>
<dbReference type="InterPro" id="IPR009057">
    <property type="entry name" value="Homeodomain-like_sf"/>
</dbReference>
<dbReference type="PRINTS" id="PR00455">
    <property type="entry name" value="HTHTETR"/>
</dbReference>
<evidence type="ECO:0000313" key="8">
    <source>
        <dbReference type="Proteomes" id="UP000579153"/>
    </source>
</evidence>
<dbReference type="PROSITE" id="PS50977">
    <property type="entry name" value="HTH_TETR_2"/>
    <property type="match status" value="1"/>
</dbReference>
<name>A0A7W9LIH8_9ACTN</name>
<dbReference type="InterPro" id="IPR050109">
    <property type="entry name" value="HTH-type_TetR-like_transc_reg"/>
</dbReference>
<dbReference type="GO" id="GO:0003700">
    <property type="term" value="F:DNA-binding transcription factor activity"/>
    <property type="evidence" value="ECO:0007669"/>
    <property type="project" value="TreeGrafter"/>
</dbReference>
<keyword evidence="2" id="KW-0805">Transcription regulation</keyword>
<keyword evidence="8" id="KW-1185">Reference proteome</keyword>
<reference evidence="7 8" key="1">
    <citation type="submission" date="2020-08" db="EMBL/GenBank/DDBJ databases">
        <title>Sequencing the genomes of 1000 actinobacteria strains.</title>
        <authorList>
            <person name="Klenk H.-P."/>
        </authorList>
    </citation>
    <scope>NUCLEOTIDE SEQUENCE [LARGE SCALE GENOMIC DNA]</scope>
    <source>
        <strain evidence="7 8">DSM 45507</strain>
    </source>
</reference>
<dbReference type="PROSITE" id="PS01081">
    <property type="entry name" value="HTH_TETR_1"/>
    <property type="match status" value="1"/>
</dbReference>
<dbReference type="AlphaFoldDB" id="A0A7W9LIH8"/>
<sequence>MALEKGTIVATALRLLDEVGLDGLTLRRLAGELGVQAPALYWHFKNKQELLDAMAAAMMSAHTSRPTLTEPGKWREWIAGYAHADRALLNSYRDGAKLVAGTRPSSDLFAVVERAMAGLEAAGFSAGDAARGLFTVSAYVAGFVLEEQADRTRTDGEDGMPDMEEFRAAYPRLMAGLAEVGDPQGDLSFEGGLQLILDGMGLRLKAQDTLAAGADQVSQEEGETAR</sequence>
<evidence type="ECO:0000256" key="1">
    <source>
        <dbReference type="ARBA" id="ARBA00022491"/>
    </source>
</evidence>
<evidence type="ECO:0000256" key="5">
    <source>
        <dbReference type="PROSITE-ProRule" id="PRU00335"/>
    </source>
</evidence>
<dbReference type="SUPFAM" id="SSF46689">
    <property type="entry name" value="Homeodomain-like"/>
    <property type="match status" value="1"/>
</dbReference>
<dbReference type="Gene3D" id="1.10.10.60">
    <property type="entry name" value="Homeodomain-like"/>
    <property type="match status" value="1"/>
</dbReference>
<feature type="DNA-binding region" description="H-T-H motif" evidence="5">
    <location>
        <begin position="25"/>
        <end position="44"/>
    </location>
</feature>
<evidence type="ECO:0000259" key="6">
    <source>
        <dbReference type="PROSITE" id="PS50977"/>
    </source>
</evidence>
<proteinExistence type="predicted"/>
<evidence type="ECO:0000256" key="4">
    <source>
        <dbReference type="ARBA" id="ARBA00023163"/>
    </source>
</evidence>
<dbReference type="Gene3D" id="1.10.357.10">
    <property type="entry name" value="Tetracycline Repressor, domain 2"/>
    <property type="match status" value="1"/>
</dbReference>
<dbReference type="SUPFAM" id="SSF48498">
    <property type="entry name" value="Tetracyclin repressor-like, C-terminal domain"/>
    <property type="match status" value="1"/>
</dbReference>
<evidence type="ECO:0000313" key="7">
    <source>
        <dbReference type="EMBL" id="MBB5784964.1"/>
    </source>
</evidence>